<evidence type="ECO:0000313" key="2">
    <source>
        <dbReference type="WBParaSite" id="Minc3s03610g34316"/>
    </source>
</evidence>
<dbReference type="AlphaFoldDB" id="A0A914N2F1"/>
<protein>
    <submittedName>
        <fullName evidence="2">Uncharacterized protein</fullName>
    </submittedName>
</protein>
<proteinExistence type="predicted"/>
<dbReference type="WBParaSite" id="Minc3s03610g34316">
    <property type="protein sequence ID" value="Minc3s03610g34316"/>
    <property type="gene ID" value="Minc3s03610g34316"/>
</dbReference>
<reference evidence="2" key="1">
    <citation type="submission" date="2022-11" db="UniProtKB">
        <authorList>
            <consortium name="WormBaseParasite"/>
        </authorList>
    </citation>
    <scope>IDENTIFICATION</scope>
</reference>
<sequence>MWAELKRADVFREQILLKTPVYNREQPGVRTTFCIARSRCIRAADVVQSDTTEFKKIKIVQHKFGLRPLSFVHNHFAPINVDPEQLLALFDEFFLFLLISFNAPIETRAVDLLCHEFADIRLEEFVVEGSELQNSEKFGNNTSSRAAFSSRLVQVETHPLCCSVWEQL</sequence>
<organism evidence="1 2">
    <name type="scientific">Meloidogyne incognita</name>
    <name type="common">Southern root-knot nematode worm</name>
    <name type="synonym">Oxyuris incognita</name>
    <dbReference type="NCBI Taxonomy" id="6306"/>
    <lineage>
        <taxon>Eukaryota</taxon>
        <taxon>Metazoa</taxon>
        <taxon>Ecdysozoa</taxon>
        <taxon>Nematoda</taxon>
        <taxon>Chromadorea</taxon>
        <taxon>Rhabditida</taxon>
        <taxon>Tylenchina</taxon>
        <taxon>Tylenchomorpha</taxon>
        <taxon>Tylenchoidea</taxon>
        <taxon>Meloidogynidae</taxon>
        <taxon>Meloidogyninae</taxon>
        <taxon>Meloidogyne</taxon>
        <taxon>Meloidogyne incognita group</taxon>
    </lineage>
</organism>
<name>A0A914N2F1_MELIC</name>
<accession>A0A914N2F1</accession>
<evidence type="ECO:0000313" key="1">
    <source>
        <dbReference type="Proteomes" id="UP000887563"/>
    </source>
</evidence>
<keyword evidence="1" id="KW-1185">Reference proteome</keyword>
<dbReference type="Proteomes" id="UP000887563">
    <property type="component" value="Unplaced"/>
</dbReference>